<dbReference type="PANTHER" id="PTHR43853:SF3">
    <property type="entry name" value="ACETYL-COA C-ACETYLTRANSFERASE YHFS-RELATED"/>
    <property type="match status" value="1"/>
</dbReference>
<sequence>MSEAVIVKAKRTAIGRENGYFKNVEVQNLLAPLLKHLNEELDHHVDDVIIGNIVGPGGNIARLSSLQAGLPFQVPGLTIDRQCSAGLEAIRIACCLVKAGAGDCYIAGGVESVSTSPFEKRAQFSPHEIGDPDMGMAAEYVANKFQITREEQDAYASLSYQRTWDAFEKGIYEPEILPIEEHTIDEELLRKRDINRILLKANPTFVKNGTVTAANSCSINDGACAVVVMNEDKARSLSLQPILRFVDSQVSGVHPLYPGIAPVSAIRNLLEKRKLDINDIDLFEINEAFASKVVACAKELDIPYEKLNTRGGSIALGHPYSASGSILITRLFYEVKRRQDCKYVLAAIGSGGGVGLAMLFEVIA</sequence>
<evidence type="ECO:0000256" key="4">
    <source>
        <dbReference type="RuleBase" id="RU003557"/>
    </source>
</evidence>
<dbReference type="NCBIfam" id="NF005212">
    <property type="entry name" value="PRK06690.1"/>
    <property type="match status" value="1"/>
</dbReference>
<evidence type="ECO:0000256" key="3">
    <source>
        <dbReference type="ARBA" id="ARBA00023315"/>
    </source>
</evidence>
<feature type="domain" description="Thiolase N-terminal" evidence="5">
    <location>
        <begin position="5"/>
        <end position="232"/>
    </location>
</feature>
<feature type="domain" description="Thiolase C-terminal" evidence="6">
    <location>
        <begin position="240"/>
        <end position="361"/>
    </location>
</feature>
<evidence type="ECO:0000259" key="5">
    <source>
        <dbReference type="Pfam" id="PF00108"/>
    </source>
</evidence>
<accession>A0A2N3LHE3</accession>
<dbReference type="Proteomes" id="UP000233440">
    <property type="component" value="Unassembled WGS sequence"/>
</dbReference>
<keyword evidence="8" id="KW-1185">Reference proteome</keyword>
<evidence type="ECO:0000313" key="8">
    <source>
        <dbReference type="Proteomes" id="UP000233440"/>
    </source>
</evidence>
<dbReference type="GO" id="GO:0010124">
    <property type="term" value="P:phenylacetate catabolic process"/>
    <property type="evidence" value="ECO:0007669"/>
    <property type="project" value="TreeGrafter"/>
</dbReference>
<gene>
    <name evidence="7" type="ORF">CWO92_15935</name>
</gene>
<name>A0A2N3LHE3_9BACI</name>
<reference evidence="7 8" key="1">
    <citation type="submission" date="2017-11" db="EMBL/GenBank/DDBJ databases">
        <title>Bacillus camelliae sp. nov., isolated from pu'er tea.</title>
        <authorList>
            <person name="Niu L."/>
        </authorList>
    </citation>
    <scope>NUCLEOTIDE SEQUENCE [LARGE SCALE GENOMIC DNA]</scope>
    <source>
        <strain evidence="7 8">7578-1</strain>
    </source>
</reference>
<dbReference type="NCBIfam" id="TIGR01930">
    <property type="entry name" value="AcCoA-C-Actrans"/>
    <property type="match status" value="1"/>
</dbReference>
<evidence type="ECO:0000259" key="6">
    <source>
        <dbReference type="Pfam" id="PF02803"/>
    </source>
</evidence>
<dbReference type="GO" id="GO:0005737">
    <property type="term" value="C:cytoplasm"/>
    <property type="evidence" value="ECO:0007669"/>
    <property type="project" value="UniProtKB-ARBA"/>
</dbReference>
<dbReference type="RefSeq" id="WP_101355212.1">
    <property type="nucleotide sequence ID" value="NZ_PIQO01000013.1"/>
</dbReference>
<evidence type="ECO:0000256" key="1">
    <source>
        <dbReference type="ARBA" id="ARBA00010982"/>
    </source>
</evidence>
<comment type="similarity">
    <text evidence="1 4">Belongs to the thiolase-like superfamily. Thiolase family.</text>
</comment>
<evidence type="ECO:0000313" key="7">
    <source>
        <dbReference type="EMBL" id="PKR84009.1"/>
    </source>
</evidence>
<dbReference type="PROSITE" id="PS00737">
    <property type="entry name" value="THIOLASE_2"/>
    <property type="match status" value="1"/>
</dbReference>
<dbReference type="CDD" id="cd00751">
    <property type="entry name" value="thiolase"/>
    <property type="match status" value="1"/>
</dbReference>
<dbReference type="SUPFAM" id="SSF53901">
    <property type="entry name" value="Thiolase-like"/>
    <property type="match status" value="2"/>
</dbReference>
<comment type="caution">
    <text evidence="7">The sequence shown here is derived from an EMBL/GenBank/DDBJ whole genome shotgun (WGS) entry which is preliminary data.</text>
</comment>
<dbReference type="GO" id="GO:0006635">
    <property type="term" value="P:fatty acid beta-oxidation"/>
    <property type="evidence" value="ECO:0007669"/>
    <property type="project" value="TreeGrafter"/>
</dbReference>
<protein>
    <submittedName>
        <fullName evidence="7">Acetyl-CoA C-acyltransferase</fullName>
    </submittedName>
</protein>
<dbReference type="GO" id="GO:0003988">
    <property type="term" value="F:acetyl-CoA C-acyltransferase activity"/>
    <property type="evidence" value="ECO:0007669"/>
    <property type="project" value="TreeGrafter"/>
</dbReference>
<keyword evidence="2 4" id="KW-0808">Transferase</keyword>
<proteinExistence type="inferred from homology"/>
<dbReference type="InterPro" id="IPR002155">
    <property type="entry name" value="Thiolase"/>
</dbReference>
<dbReference type="InterPro" id="IPR020613">
    <property type="entry name" value="Thiolase_CS"/>
</dbReference>
<dbReference type="Pfam" id="PF02803">
    <property type="entry name" value="Thiolase_C"/>
    <property type="match status" value="1"/>
</dbReference>
<dbReference type="OrthoDB" id="9764892at2"/>
<dbReference type="InterPro" id="IPR020617">
    <property type="entry name" value="Thiolase_C"/>
</dbReference>
<dbReference type="InterPro" id="IPR016039">
    <property type="entry name" value="Thiolase-like"/>
</dbReference>
<dbReference type="AlphaFoldDB" id="A0A2N3LHE3"/>
<dbReference type="InterPro" id="IPR020616">
    <property type="entry name" value="Thiolase_N"/>
</dbReference>
<organism evidence="7 8">
    <name type="scientific">Heyndrickxia camelliae</name>
    <dbReference type="NCBI Taxonomy" id="1707093"/>
    <lineage>
        <taxon>Bacteria</taxon>
        <taxon>Bacillati</taxon>
        <taxon>Bacillota</taxon>
        <taxon>Bacilli</taxon>
        <taxon>Bacillales</taxon>
        <taxon>Bacillaceae</taxon>
        <taxon>Heyndrickxia</taxon>
    </lineage>
</organism>
<dbReference type="Pfam" id="PF00108">
    <property type="entry name" value="Thiolase_N"/>
    <property type="match status" value="1"/>
</dbReference>
<dbReference type="EMBL" id="PIQO01000013">
    <property type="protein sequence ID" value="PKR84009.1"/>
    <property type="molecule type" value="Genomic_DNA"/>
</dbReference>
<dbReference type="Gene3D" id="3.40.47.10">
    <property type="match status" value="2"/>
</dbReference>
<keyword evidence="3 4" id="KW-0012">Acyltransferase</keyword>
<dbReference type="PANTHER" id="PTHR43853">
    <property type="entry name" value="3-KETOACYL-COA THIOLASE, PEROXISOMAL"/>
    <property type="match status" value="1"/>
</dbReference>
<dbReference type="InterPro" id="IPR050215">
    <property type="entry name" value="Thiolase-like_sf_Thiolase"/>
</dbReference>
<evidence type="ECO:0000256" key="2">
    <source>
        <dbReference type="ARBA" id="ARBA00022679"/>
    </source>
</evidence>
<dbReference type="PIRSF" id="PIRSF000429">
    <property type="entry name" value="Ac-CoA_Ac_transf"/>
    <property type="match status" value="1"/>
</dbReference>